<evidence type="ECO:0000256" key="5">
    <source>
        <dbReference type="ARBA" id="ARBA00022840"/>
    </source>
</evidence>
<feature type="transmembrane region" description="Helical" evidence="9">
    <location>
        <begin position="1170"/>
        <end position="1193"/>
    </location>
</feature>
<reference evidence="12 13" key="1">
    <citation type="journal article" date="2019" name="Nat. Ecol. Evol.">
        <title>Megaphylogeny resolves global patterns of mushroom evolution.</title>
        <authorList>
            <person name="Varga T."/>
            <person name="Krizsan K."/>
            <person name="Foldi C."/>
            <person name="Dima B."/>
            <person name="Sanchez-Garcia M."/>
            <person name="Sanchez-Ramirez S."/>
            <person name="Szollosi G.J."/>
            <person name="Szarkandi J.G."/>
            <person name="Papp V."/>
            <person name="Albert L."/>
            <person name="Andreopoulos W."/>
            <person name="Angelini C."/>
            <person name="Antonin V."/>
            <person name="Barry K.W."/>
            <person name="Bougher N.L."/>
            <person name="Buchanan P."/>
            <person name="Buyck B."/>
            <person name="Bense V."/>
            <person name="Catcheside P."/>
            <person name="Chovatia M."/>
            <person name="Cooper J."/>
            <person name="Damon W."/>
            <person name="Desjardin D."/>
            <person name="Finy P."/>
            <person name="Geml J."/>
            <person name="Haridas S."/>
            <person name="Hughes K."/>
            <person name="Justo A."/>
            <person name="Karasinski D."/>
            <person name="Kautmanova I."/>
            <person name="Kiss B."/>
            <person name="Kocsube S."/>
            <person name="Kotiranta H."/>
            <person name="LaButti K.M."/>
            <person name="Lechner B.E."/>
            <person name="Liimatainen K."/>
            <person name="Lipzen A."/>
            <person name="Lukacs Z."/>
            <person name="Mihaltcheva S."/>
            <person name="Morgado L.N."/>
            <person name="Niskanen T."/>
            <person name="Noordeloos M.E."/>
            <person name="Ohm R.A."/>
            <person name="Ortiz-Santana B."/>
            <person name="Ovrebo C."/>
            <person name="Racz N."/>
            <person name="Riley R."/>
            <person name="Savchenko A."/>
            <person name="Shiryaev A."/>
            <person name="Soop K."/>
            <person name="Spirin V."/>
            <person name="Szebenyi C."/>
            <person name="Tomsovsky M."/>
            <person name="Tulloss R.E."/>
            <person name="Uehling J."/>
            <person name="Grigoriev I.V."/>
            <person name="Vagvolgyi C."/>
            <person name="Papp T."/>
            <person name="Martin F.M."/>
            <person name="Miettinen O."/>
            <person name="Hibbett D.S."/>
            <person name="Nagy L.G."/>
        </authorList>
    </citation>
    <scope>NUCLEOTIDE SEQUENCE [LARGE SCALE GENOMIC DNA]</scope>
    <source>
        <strain evidence="12 13">CBS 962.96</strain>
    </source>
</reference>
<feature type="transmembrane region" description="Helical" evidence="9">
    <location>
        <begin position="156"/>
        <end position="177"/>
    </location>
</feature>
<feature type="compositionally biased region" description="Low complexity" evidence="8">
    <location>
        <begin position="832"/>
        <end position="845"/>
    </location>
</feature>
<dbReference type="InterPro" id="IPR017871">
    <property type="entry name" value="ABC_transporter-like_CS"/>
</dbReference>
<organism evidence="12 13">
    <name type="scientific">Dendrothele bispora (strain CBS 962.96)</name>
    <dbReference type="NCBI Taxonomy" id="1314807"/>
    <lineage>
        <taxon>Eukaryota</taxon>
        <taxon>Fungi</taxon>
        <taxon>Dikarya</taxon>
        <taxon>Basidiomycota</taxon>
        <taxon>Agaricomycotina</taxon>
        <taxon>Agaricomycetes</taxon>
        <taxon>Agaricomycetidae</taxon>
        <taxon>Agaricales</taxon>
        <taxon>Agaricales incertae sedis</taxon>
        <taxon>Dendrothele</taxon>
    </lineage>
</organism>
<proteinExistence type="inferred from homology"/>
<feature type="compositionally biased region" description="Acidic residues" evidence="8">
    <location>
        <begin position="697"/>
        <end position="726"/>
    </location>
</feature>
<feature type="transmembrane region" description="Helical" evidence="9">
    <location>
        <begin position="1141"/>
        <end position="1164"/>
    </location>
</feature>
<dbReference type="PROSITE" id="PS00211">
    <property type="entry name" value="ABC_TRANSPORTER_1"/>
    <property type="match status" value="1"/>
</dbReference>
<feature type="domain" description="ABC transmembrane type-1" evidence="11">
    <location>
        <begin position="22"/>
        <end position="325"/>
    </location>
</feature>
<dbReference type="EMBL" id="ML179122">
    <property type="protein sequence ID" value="THU99285.1"/>
    <property type="molecule type" value="Genomic_DNA"/>
</dbReference>
<evidence type="ECO:0000256" key="6">
    <source>
        <dbReference type="ARBA" id="ARBA00022989"/>
    </source>
</evidence>
<feature type="transmembrane region" description="Helical" evidence="9">
    <location>
        <begin position="69"/>
        <end position="94"/>
    </location>
</feature>
<dbReference type="GO" id="GO:0005524">
    <property type="term" value="F:ATP binding"/>
    <property type="evidence" value="ECO:0007669"/>
    <property type="project" value="UniProtKB-KW"/>
</dbReference>
<evidence type="ECO:0000259" key="10">
    <source>
        <dbReference type="PROSITE" id="PS50893"/>
    </source>
</evidence>
<dbReference type="PANTHER" id="PTHR43394:SF15">
    <property type="entry name" value="ALPHA-FACTOR-TRANSPORTING ATPASE"/>
    <property type="match status" value="1"/>
</dbReference>
<evidence type="ECO:0000256" key="7">
    <source>
        <dbReference type="ARBA" id="ARBA00023136"/>
    </source>
</evidence>
<feature type="transmembrane region" description="Helical" evidence="9">
    <location>
        <begin position="979"/>
        <end position="1002"/>
    </location>
</feature>
<dbReference type="Pfam" id="PF00664">
    <property type="entry name" value="ABC_membrane"/>
    <property type="match status" value="2"/>
</dbReference>
<dbReference type="Gene3D" id="3.40.50.300">
    <property type="entry name" value="P-loop containing nucleotide triphosphate hydrolases"/>
    <property type="match status" value="2"/>
</dbReference>
<dbReference type="InterPro" id="IPR039421">
    <property type="entry name" value="Type_1_exporter"/>
</dbReference>
<evidence type="ECO:0000259" key="11">
    <source>
        <dbReference type="PROSITE" id="PS50929"/>
    </source>
</evidence>
<feature type="transmembrane region" description="Helical" evidence="9">
    <location>
        <begin position="1255"/>
        <end position="1278"/>
    </location>
</feature>
<dbReference type="CDD" id="cd18578">
    <property type="entry name" value="ABC_6TM_Pgp_ABCB1_D2_like"/>
    <property type="match status" value="1"/>
</dbReference>
<dbReference type="PROSITE" id="PS50929">
    <property type="entry name" value="ABC_TM1F"/>
    <property type="match status" value="2"/>
</dbReference>
<comment type="subcellular location">
    <subcellularLocation>
        <location evidence="1">Membrane</location>
        <topology evidence="1">Multi-pass membrane protein</topology>
    </subcellularLocation>
</comment>
<feature type="transmembrane region" description="Helical" evidence="9">
    <location>
        <begin position="184"/>
        <end position="208"/>
    </location>
</feature>
<evidence type="ECO:0000313" key="12">
    <source>
        <dbReference type="EMBL" id="THU99285.1"/>
    </source>
</evidence>
<dbReference type="InterPro" id="IPR003439">
    <property type="entry name" value="ABC_transporter-like_ATP-bd"/>
</dbReference>
<name>A0A4V4HGL3_DENBC</name>
<accession>A0A4V4HGL3</accession>
<keyword evidence="13" id="KW-1185">Reference proteome</keyword>
<evidence type="ECO:0000256" key="3">
    <source>
        <dbReference type="ARBA" id="ARBA00022692"/>
    </source>
</evidence>
<dbReference type="GO" id="GO:0090374">
    <property type="term" value="P:oligopeptide export from mitochondrion"/>
    <property type="evidence" value="ECO:0007669"/>
    <property type="project" value="TreeGrafter"/>
</dbReference>
<feature type="region of interest" description="Disordered" evidence="8">
    <location>
        <begin position="689"/>
        <end position="741"/>
    </location>
</feature>
<evidence type="ECO:0000256" key="9">
    <source>
        <dbReference type="SAM" id="Phobius"/>
    </source>
</evidence>
<dbReference type="InterPro" id="IPR003593">
    <property type="entry name" value="AAA+_ATPase"/>
</dbReference>
<keyword evidence="5" id="KW-0067">ATP-binding</keyword>
<dbReference type="GO" id="GO:0005743">
    <property type="term" value="C:mitochondrial inner membrane"/>
    <property type="evidence" value="ECO:0007669"/>
    <property type="project" value="TreeGrafter"/>
</dbReference>
<feature type="transmembrane region" description="Helical" evidence="9">
    <location>
        <begin position="269"/>
        <end position="289"/>
    </location>
</feature>
<evidence type="ECO:0000256" key="1">
    <source>
        <dbReference type="ARBA" id="ARBA00004141"/>
    </source>
</evidence>
<feature type="region of interest" description="Disordered" evidence="8">
    <location>
        <begin position="784"/>
        <end position="863"/>
    </location>
</feature>
<feature type="domain" description="ABC transmembrane type-1" evidence="11">
    <location>
        <begin position="982"/>
        <end position="1313"/>
    </location>
</feature>
<feature type="transmembrane region" description="Helical" evidence="9">
    <location>
        <begin position="1284"/>
        <end position="1307"/>
    </location>
</feature>
<dbReference type="GO" id="GO:0016887">
    <property type="term" value="F:ATP hydrolysis activity"/>
    <property type="evidence" value="ECO:0007669"/>
    <property type="project" value="InterPro"/>
</dbReference>
<dbReference type="Proteomes" id="UP000297245">
    <property type="component" value="Unassembled WGS sequence"/>
</dbReference>
<protein>
    <submittedName>
        <fullName evidence="12">P-loop containing nucleoside triphosphate hydrolase protein</fullName>
    </submittedName>
</protein>
<comment type="similarity">
    <text evidence="2">Belongs to the ABC transporter superfamily. ABCB family. Multidrug resistance exporter (TC 3.A.1.201) subfamily.</text>
</comment>
<gene>
    <name evidence="12" type="ORF">K435DRAFT_964529</name>
</gene>
<feature type="domain" description="ABC transporter" evidence="10">
    <location>
        <begin position="1367"/>
        <end position="1614"/>
    </location>
</feature>
<dbReference type="OrthoDB" id="6500128at2759"/>
<dbReference type="PROSITE" id="PS50893">
    <property type="entry name" value="ABC_TRANSPORTER_2"/>
    <property type="match status" value="2"/>
</dbReference>
<evidence type="ECO:0000313" key="13">
    <source>
        <dbReference type="Proteomes" id="UP000297245"/>
    </source>
</evidence>
<dbReference type="SMART" id="SM00382">
    <property type="entry name" value="AAA"/>
    <property type="match status" value="2"/>
</dbReference>
<dbReference type="InterPro" id="IPR027417">
    <property type="entry name" value="P-loop_NTPase"/>
</dbReference>
<keyword evidence="3 9" id="KW-0812">Transmembrane</keyword>
<sequence length="1620" mass="175553">MTILTLFSLLITRQKLVILVPAILSSLIAGGIAPFMTLVLGDFFDAFAKFPLENPSSQDKSHLLHDVGIAALQLVGLAVGSLALSAITSSLWIWTGELNVREARRRVFSSVISQEIAWFQRRTTSNDSESDSSLGAAGLMAQFTSDTDALRLATSLASGLLLQHLTTTLTALILAFIKSPLLTLLTLSSVPVILIIQTISQILAGPLISHERGYVGSLATLVERSLTLLPTLKAFNATQFTLDHLRTILGGLHQNDKKLNRIFSLQSGFSQWIMMAMFVQSFWFGSTLVRSGKIQPGTVMSVFWACLIATSNLQMCVPQLIEVGKGQVAVGKLVEIVKENEEEYARTQQSRSGSARFLKKITPNGSMKGEFSLNHVCFAYPTRPTHPVLRNVNMFIPAGDLTFIVGGSGSGKSSIASFLGGLYRLDGPAPKLQEIEEVEEKEEKEPVALRNTGSITVDDQEMRFLDEEWIRENMGVVDRASTIILSNHSIHYNVAIAICAPSPSSSPFSESKKLRTPESVTRAEVVDACRAALMHEFIRDLPDGYDTILVDDEGSSSDSPQEADNNSDQGGVRLSGGQKQRLAIARAKLRNPRVLILDEPTSALDPTSRQLVLAAIRTWRKGMTTVVVTHDLGDSSDSSTIPGGTILPNDFVYVMKDGQVVENGYRCDLERMELNQGAEFRRLVELSGMAGAKKADPEDDESLYASDEDEDFTDSDAEEVDDEDDDLPRRRNSADSAASRRRTILAKHASYSVRNPVVGRLTAGLSTGAWMLDVVADLTRTREEDAPSLPVHTGQSGSEKRVSFFPPKKMEPLPPLRIPSNNQEVGRRLRRPSSVSQLVPSSPKSSYDRESSSEMTLGSPLTPASAATLTLQVPPSAKRRLSLQFTPTSPTFPRKQVRVEDDEEFDEEKGVLKRSGEAARARSRSTKCRGAANNANEGFEMEVVVDSTAQAPEGRERKQLPNSIFGLLPHVLPFVPNKFFLALGLVFCLASGALTPIFSFLLSKLLFQVSTINQPASSSDAGLFGGDDKVTAINKLGGLVLGVAAIDGLVMGLKYATLEGVGMSYIRAMRLRGMGKLVKMDKGWWDGARGAASTPSVPPTKADSAAVSNAKPKASDAPSHSSSVIHFTQTLVTQGEDAKSLLSICLGQALVVVSMLGVGLIWAMVIGWEFTLVGLAIAPVFAGVMIIQSGLVARCERRNRVVRRQVGKGYFDVVNHIRCIRSLGLTNFFHQRFNSLTDNALEVGVKGAFVEGCTFGVASGLIYLAEALLFYVGALFISSGRYNYLQMVQVLNLVVFSVTIGSQLMAFTNRITRAIQATQDMLEVLQLDTSTTTESKGALKPTITSSPASPTSSWPFGLPATTISSAVTFSNVSFSYPTRSDVPVLESCDLSIAPGECVAIVGSSGCGKSTIASLLQRLYEPTSGSILLGGPSGVDIGLIDITYLRKHISVVSQTPTLFDMTIAENIAYGLEGGVEPNYHDIRRAAKAANIHDWIMSLPQGYETPIGEKASGISGGQAQRLMIARALARKEANVMILDECTSALDPENQKKVVETLMSVKSDEERKMTMMMVTHKVPVMKMCDRILVVAEGRVVEEGTYEELMEMRGVFAQLASGGEWQGE</sequence>
<evidence type="ECO:0000256" key="4">
    <source>
        <dbReference type="ARBA" id="ARBA00022741"/>
    </source>
</evidence>
<feature type="transmembrane region" description="Helical" evidence="9">
    <location>
        <begin position="24"/>
        <end position="48"/>
    </location>
</feature>
<dbReference type="PANTHER" id="PTHR43394">
    <property type="entry name" value="ATP-DEPENDENT PERMEASE MDL1, MITOCHONDRIAL"/>
    <property type="match status" value="1"/>
</dbReference>
<dbReference type="CDD" id="cd18577">
    <property type="entry name" value="ABC_6TM_Pgp_ABCB1_D1_like"/>
    <property type="match status" value="1"/>
</dbReference>
<dbReference type="SUPFAM" id="SSF52540">
    <property type="entry name" value="P-loop containing nucleoside triphosphate hydrolases"/>
    <property type="match status" value="2"/>
</dbReference>
<feature type="compositionally biased region" description="Polar residues" evidence="8">
    <location>
        <begin position="556"/>
        <end position="569"/>
    </location>
</feature>
<evidence type="ECO:0000256" key="2">
    <source>
        <dbReference type="ARBA" id="ARBA00007577"/>
    </source>
</evidence>
<dbReference type="SUPFAM" id="SSF90123">
    <property type="entry name" value="ABC transporter transmembrane region"/>
    <property type="match status" value="3"/>
</dbReference>
<dbReference type="InterPro" id="IPR011527">
    <property type="entry name" value="ABC1_TM_dom"/>
</dbReference>
<dbReference type="GO" id="GO:0015421">
    <property type="term" value="F:ABC-type oligopeptide transporter activity"/>
    <property type="evidence" value="ECO:0007669"/>
    <property type="project" value="TreeGrafter"/>
</dbReference>
<feature type="region of interest" description="Disordered" evidence="8">
    <location>
        <begin position="1091"/>
        <end position="1120"/>
    </location>
</feature>
<dbReference type="FunFam" id="3.40.50.300:FF:000913">
    <property type="entry name" value="ABC multidrug transporter SitT"/>
    <property type="match status" value="1"/>
</dbReference>
<dbReference type="Pfam" id="PF00005">
    <property type="entry name" value="ABC_tran"/>
    <property type="match status" value="2"/>
</dbReference>
<keyword evidence="4" id="KW-0547">Nucleotide-binding</keyword>
<feature type="region of interest" description="Disordered" evidence="8">
    <location>
        <begin position="548"/>
        <end position="578"/>
    </location>
</feature>
<dbReference type="InterPro" id="IPR036640">
    <property type="entry name" value="ABC1_TM_sf"/>
</dbReference>
<dbReference type="Gene3D" id="1.20.1560.10">
    <property type="entry name" value="ABC transporter type 1, transmembrane domain"/>
    <property type="match status" value="2"/>
</dbReference>
<feature type="domain" description="ABC transporter" evidence="10">
    <location>
        <begin position="371"/>
        <end position="682"/>
    </location>
</feature>
<keyword evidence="12" id="KW-0378">Hydrolase</keyword>
<evidence type="ECO:0000256" key="8">
    <source>
        <dbReference type="SAM" id="MobiDB-lite"/>
    </source>
</evidence>
<keyword evidence="7 9" id="KW-0472">Membrane</keyword>
<keyword evidence="6 9" id="KW-1133">Transmembrane helix</keyword>